<dbReference type="GO" id="GO:0016020">
    <property type="term" value="C:membrane"/>
    <property type="evidence" value="ECO:0007669"/>
    <property type="project" value="UniProtKB-SubCell"/>
</dbReference>
<dbReference type="InterPro" id="IPR004159">
    <property type="entry name" value="Put_SAM_MeTrfase"/>
</dbReference>
<sequence length="325" mass="36528">MVPDISFGQNTQVALEIGGGIGIFGASLLERNVSTLTIAPKDAHDENQIQLALERSVPAMFSIFATYSYLSSEMVDLNACICWELAKKEGNIAIWRKPSNKSCYISLDPNIQPPMCDIDDDPDNVWYVIIFTSKSNIWIGVSHALVQEKNTTAKKLTIVIFSSLYIPIRVTRLPESESENGANVIWPMRLHNPPSRLQSIRMDSYMAKKDFSRGSQNIGMKFYVNAYRWKEFKSRSVMDMRAGLGGCESFDTYPRTYDLVHVAGLFSIEQGRIVRPSGHVYIHDKISVVSELEDLAAAVGWWCVVHNTFEGPHENVGILICEKLL</sequence>
<dbReference type="GO" id="GO:0008168">
    <property type="term" value="F:methyltransferase activity"/>
    <property type="evidence" value="ECO:0007669"/>
    <property type="project" value="UniProtKB-UniRule"/>
</dbReference>
<dbReference type="EMBL" id="JBAMMX010000005">
    <property type="protein sequence ID" value="KAK6939939.1"/>
    <property type="molecule type" value="Genomic_DNA"/>
</dbReference>
<keyword evidence="3" id="KW-0735">Signal-anchor</keyword>
<dbReference type="GO" id="GO:0005768">
    <property type="term" value="C:endosome"/>
    <property type="evidence" value="ECO:0007669"/>
    <property type="project" value="TreeGrafter"/>
</dbReference>
<keyword evidence="3" id="KW-0808">Transferase</keyword>
<proteinExistence type="inferred from homology"/>
<evidence type="ECO:0000256" key="1">
    <source>
        <dbReference type="ARBA" id="ARBA00022603"/>
    </source>
</evidence>
<keyword evidence="2 3" id="KW-0325">Glycoprotein</keyword>
<dbReference type="AlphaFoldDB" id="A0AAN8VTQ0"/>
<gene>
    <name evidence="4" type="ORF">RJ641_029470</name>
</gene>
<protein>
    <recommendedName>
        <fullName evidence="3">Methyltransferase</fullName>
        <ecNumber evidence="3">2.1.1.-</ecNumber>
    </recommendedName>
</protein>
<evidence type="ECO:0000256" key="3">
    <source>
        <dbReference type="RuleBase" id="RU366043"/>
    </source>
</evidence>
<organism evidence="4 5">
    <name type="scientific">Dillenia turbinata</name>
    <dbReference type="NCBI Taxonomy" id="194707"/>
    <lineage>
        <taxon>Eukaryota</taxon>
        <taxon>Viridiplantae</taxon>
        <taxon>Streptophyta</taxon>
        <taxon>Embryophyta</taxon>
        <taxon>Tracheophyta</taxon>
        <taxon>Spermatophyta</taxon>
        <taxon>Magnoliopsida</taxon>
        <taxon>eudicotyledons</taxon>
        <taxon>Gunneridae</taxon>
        <taxon>Pentapetalae</taxon>
        <taxon>Dilleniales</taxon>
        <taxon>Dilleniaceae</taxon>
        <taxon>Dillenia</taxon>
    </lineage>
</organism>
<accession>A0AAN8VTQ0</accession>
<dbReference type="GO" id="GO:0005802">
    <property type="term" value="C:trans-Golgi network"/>
    <property type="evidence" value="ECO:0007669"/>
    <property type="project" value="TreeGrafter"/>
</dbReference>
<comment type="subcellular location">
    <subcellularLocation>
        <location evidence="3">Membrane</location>
        <topology evidence="3">Single-pass type II membrane protein</topology>
    </subcellularLocation>
</comment>
<comment type="caution">
    <text evidence="4">The sequence shown here is derived from an EMBL/GenBank/DDBJ whole genome shotgun (WGS) entry which is preliminary data.</text>
</comment>
<dbReference type="Pfam" id="PF03141">
    <property type="entry name" value="Methyltransf_29"/>
    <property type="match status" value="4"/>
</dbReference>
<evidence type="ECO:0000256" key="2">
    <source>
        <dbReference type="ARBA" id="ARBA00023180"/>
    </source>
</evidence>
<keyword evidence="3" id="KW-0812">Transmembrane</keyword>
<dbReference type="PANTHER" id="PTHR10108">
    <property type="entry name" value="SAM-DEPENDENT METHYLTRANSFERASE"/>
    <property type="match status" value="1"/>
</dbReference>
<comment type="similarity">
    <text evidence="3">Belongs to the methyltransferase superfamily.</text>
</comment>
<keyword evidence="5" id="KW-1185">Reference proteome</keyword>
<evidence type="ECO:0000313" key="5">
    <source>
        <dbReference type="Proteomes" id="UP001370490"/>
    </source>
</evidence>
<evidence type="ECO:0000313" key="4">
    <source>
        <dbReference type="EMBL" id="KAK6939939.1"/>
    </source>
</evidence>
<name>A0AAN8VTQ0_9MAGN</name>
<dbReference type="Proteomes" id="UP001370490">
    <property type="component" value="Unassembled WGS sequence"/>
</dbReference>
<dbReference type="GO" id="GO:0032259">
    <property type="term" value="P:methylation"/>
    <property type="evidence" value="ECO:0007669"/>
    <property type="project" value="UniProtKB-KW"/>
</dbReference>
<dbReference type="PANTHER" id="PTHR10108:SF1144">
    <property type="entry name" value="METHYLTRANSFERASE PMT10-RELATED"/>
    <property type="match status" value="1"/>
</dbReference>
<dbReference type="EC" id="2.1.1.-" evidence="3"/>
<reference evidence="4 5" key="1">
    <citation type="submission" date="2023-12" db="EMBL/GenBank/DDBJ databases">
        <title>A high-quality genome assembly for Dillenia turbinata (Dilleniales).</title>
        <authorList>
            <person name="Chanderbali A."/>
        </authorList>
    </citation>
    <scope>NUCLEOTIDE SEQUENCE [LARGE SCALE GENOMIC DNA]</scope>
    <source>
        <strain evidence="4">LSX21</strain>
        <tissue evidence="4">Leaf</tissue>
    </source>
</reference>
<keyword evidence="1 3" id="KW-0489">Methyltransferase</keyword>